<name>A0A2G1VRM1_9FLAO</name>
<dbReference type="Proteomes" id="UP000229433">
    <property type="component" value="Unassembled WGS sequence"/>
</dbReference>
<dbReference type="GO" id="GO:0008234">
    <property type="term" value="F:cysteine-type peptidase activity"/>
    <property type="evidence" value="ECO:0007669"/>
    <property type="project" value="InterPro"/>
</dbReference>
<dbReference type="CDD" id="cd02258">
    <property type="entry name" value="Peptidase_C25_N"/>
    <property type="match status" value="1"/>
</dbReference>
<dbReference type="EMBL" id="NQXA01000004">
    <property type="protein sequence ID" value="PHQ29423.1"/>
    <property type="molecule type" value="Genomic_DNA"/>
</dbReference>
<dbReference type="InterPro" id="IPR026444">
    <property type="entry name" value="Secre_tail"/>
</dbReference>
<feature type="domain" description="Gingipain" evidence="2">
    <location>
        <begin position="572"/>
        <end position="949"/>
    </location>
</feature>
<gene>
    <name evidence="3" type="ORF">CJ305_08870</name>
</gene>
<dbReference type="SUPFAM" id="SSF52129">
    <property type="entry name" value="Caspase-like"/>
    <property type="match status" value="1"/>
</dbReference>
<evidence type="ECO:0000313" key="4">
    <source>
        <dbReference type="Proteomes" id="UP000229433"/>
    </source>
</evidence>
<accession>A0A2G1VRM1</accession>
<organism evidence="3 4">
    <name type="scientific">Leeuwenhoekiella nanhaiensis</name>
    <dbReference type="NCBI Taxonomy" id="1655491"/>
    <lineage>
        <taxon>Bacteria</taxon>
        <taxon>Pseudomonadati</taxon>
        <taxon>Bacteroidota</taxon>
        <taxon>Flavobacteriia</taxon>
        <taxon>Flavobacteriales</taxon>
        <taxon>Flavobacteriaceae</taxon>
        <taxon>Leeuwenhoekiella</taxon>
    </lineage>
</organism>
<dbReference type="Pfam" id="PF01364">
    <property type="entry name" value="Peptidase_C25"/>
    <property type="match status" value="1"/>
</dbReference>
<evidence type="ECO:0000256" key="1">
    <source>
        <dbReference type="ARBA" id="ARBA00022729"/>
    </source>
</evidence>
<dbReference type="OrthoDB" id="9809780at2"/>
<proteinExistence type="predicted"/>
<dbReference type="InterPro" id="IPR029030">
    <property type="entry name" value="Caspase-like_dom_sf"/>
</dbReference>
<dbReference type="Gene3D" id="2.60.40.4070">
    <property type="match status" value="1"/>
</dbReference>
<dbReference type="GO" id="GO:0006508">
    <property type="term" value="P:proteolysis"/>
    <property type="evidence" value="ECO:0007669"/>
    <property type="project" value="InterPro"/>
</dbReference>
<reference evidence="3 4" key="1">
    <citation type="submission" date="2017-08" db="EMBL/GenBank/DDBJ databases">
        <title>The whole genome shortgun sequences of strain Leeuwenhoekiella nanhaiensis G18 from the South China Sea.</title>
        <authorList>
            <person name="Liu Q."/>
        </authorList>
    </citation>
    <scope>NUCLEOTIDE SEQUENCE [LARGE SCALE GENOMIC DNA]</scope>
    <source>
        <strain evidence="3 4">G18</strain>
    </source>
</reference>
<evidence type="ECO:0000313" key="3">
    <source>
        <dbReference type="EMBL" id="PHQ29423.1"/>
    </source>
</evidence>
<keyword evidence="4" id="KW-1185">Reference proteome</keyword>
<dbReference type="InterPro" id="IPR029031">
    <property type="entry name" value="Gingipain_N_sf"/>
</dbReference>
<protein>
    <submittedName>
        <fullName evidence="3">Peptidase C25</fullName>
    </submittedName>
</protein>
<keyword evidence="1" id="KW-0732">Signal</keyword>
<dbReference type="NCBIfam" id="NF033707">
    <property type="entry name" value="T9SS_sortase"/>
    <property type="match status" value="1"/>
</dbReference>
<dbReference type="Gene3D" id="3.40.50.10390">
    <property type="entry name" value="Gingipain r, domain 1"/>
    <property type="match status" value="1"/>
</dbReference>
<evidence type="ECO:0000259" key="2">
    <source>
        <dbReference type="Pfam" id="PF01364"/>
    </source>
</evidence>
<comment type="caution">
    <text evidence="3">The sequence shown here is derived from an EMBL/GenBank/DDBJ whole genome shotgun (WGS) entry which is preliminary data.</text>
</comment>
<dbReference type="NCBIfam" id="TIGR04183">
    <property type="entry name" value="Por_Secre_tail"/>
    <property type="match status" value="1"/>
</dbReference>
<dbReference type="Gene3D" id="3.40.50.1460">
    <property type="match status" value="1"/>
</dbReference>
<dbReference type="InterPro" id="IPR001769">
    <property type="entry name" value="Gingipain"/>
</dbReference>
<sequence>MLLLVRILKRSLIRFSIKGVHLGCISFAIHKSFENLKIKISLFLLVLCQWLPAQQNRYTINWGEPVQVGTTARSVRVPGFEADYFSYHHVLGLHYKHRLNTRTAATRVQLKNVEYEVISRGQLFDLDARALKSEPDFYYQNSVTRGVNALEFSLSPIVNQNGVLKRIRSFELDFSEANVNRSPTKTSRIENSILASGSFYKFYVDTTGVFKITRDFLRDLGMDVSRIDPRNLKIYGNGGAMLPLRNRDNTIFDPVENAIKVVGEEDGSFDNDDYVLFYGESTRQFNAESLTHINLYDDKSYYFITANGGPGTRINGMQQPEATPNVTITTFQDYQFHERDRENLLNLGRRWFGERFDIEAEQSFSFSFPNRVVTEPVELRVYVAAISESQTSFAVNLNGNPVRTLNLLPINESQLARGADYDSFLNTSDPALTVTGDELRVQLSYSNNGNPSSEGYLDFVAIEATRRLEGTGGQFKFSNSISQNTTGVGQYTLSNASGYTEIWDVTNRGAIASVSNIENANQLSFKAQMGSLRTYLAVRDDDFFIPLRENKNALIANQNLKGTILANGGVDYLMITSETLRPQAERLAAHNRNFRGLNVAVVTLDEIYNEFSSGKQDVGAIRNLARYVYENTGQGESRLQYLCLFGDTSFDYKDRIANNNNIVPTFNTYQSFSPAQSYMSDDFYGSLDPDEGIIEDNSPAGNGGFDRLDLAVGRILADSPQLADQVVSKIISYDQPSSLGRWRNNFVLISDDVDVAWEFRELESTIDALGDQIQQEKPFINVKKIHSDSFRQEASAGGDRYPEVNKAIADALEVGALVMTYLGHGGENTLASEFIFTRQNAENLNNSERLPLIVTVTCEFTRFDNPNREAAGESLFWNANGGAVGLVATTREISVRLGVTFNEKLASNLFSFGTNTIKSVAENLRETKNQINDDNRRVIFFIGDPAMKLGFAKPSVRLTAINDVPLNQPVDTLKALSRIKLSGEVVDLSGQRITGYEGDLSATVYDKYVDRQTLGNDGTRGANGELLILDFKELGPMLYRGQAKVTDGNFDLEFVVPKDAAIPLGNGRVNFYSRRDGFFEDQAGADQRILVGGLNENAPEDNQGPLIELYMNDESFVNGGITNSSPTLLVKLEDENGINTAGGIGHDLIAILDGDEENPIILNDFYESDTDNFNIGKALRTLRDLEPGLHTVTVIAWDTYNNSSTADLQFVVAGDQELKLENVLNYPNPFVNYTEFWFNHNRPFEPLEVQVQIFTVTGKVVKTINQLVTTTGFLSRDITWDGLDDFGQKIGKGVYVYKITVKSTLTNKKVEKFEKLVVL</sequence>